<protein>
    <submittedName>
        <fullName evidence="1">Uncharacterized protein</fullName>
    </submittedName>
</protein>
<name>A0A6J5SNQ7_9CAUD</name>
<reference evidence="1" key="1">
    <citation type="submission" date="2020-05" db="EMBL/GenBank/DDBJ databases">
        <authorList>
            <person name="Chiriac C."/>
            <person name="Salcher M."/>
            <person name="Ghai R."/>
            <person name="Kavagutti S V."/>
        </authorList>
    </citation>
    <scope>NUCLEOTIDE SEQUENCE</scope>
</reference>
<organism evidence="1">
    <name type="scientific">uncultured Caudovirales phage</name>
    <dbReference type="NCBI Taxonomy" id="2100421"/>
    <lineage>
        <taxon>Viruses</taxon>
        <taxon>Duplodnaviria</taxon>
        <taxon>Heunggongvirae</taxon>
        <taxon>Uroviricota</taxon>
        <taxon>Caudoviricetes</taxon>
        <taxon>Peduoviridae</taxon>
        <taxon>Maltschvirus</taxon>
        <taxon>Maltschvirus maltsch</taxon>
    </lineage>
</organism>
<sequence>MIVVTEEAFEEWRHHPVTQRLFKILGREREEMKEGLVYDSYDNPENVKGRCQAIAILLGVDYKELMDGNK</sequence>
<gene>
    <name evidence="1" type="ORF">UFOVP1590_30</name>
</gene>
<evidence type="ECO:0000313" key="1">
    <source>
        <dbReference type="EMBL" id="CAB4217152.1"/>
    </source>
</evidence>
<dbReference type="EMBL" id="LR797443">
    <property type="protein sequence ID" value="CAB4217152.1"/>
    <property type="molecule type" value="Genomic_DNA"/>
</dbReference>
<accession>A0A6J5SNQ7</accession>
<proteinExistence type="predicted"/>